<proteinExistence type="predicted"/>
<sequence length="105" mass="11796">MNVAHALICSKLGPLGVTCRNPGGGYFLWVQFPKEISTEKLLPECKQNGVTFLCGNWASYTGEFKNCLRICIAYYEEEELLRGLDIFCRISAEHMLKRANISTAC</sequence>
<organism evidence="1 2">
    <name type="scientific">Ciona savignyi</name>
    <name type="common">Pacific transparent sea squirt</name>
    <dbReference type="NCBI Taxonomy" id="51511"/>
    <lineage>
        <taxon>Eukaryota</taxon>
        <taxon>Metazoa</taxon>
        <taxon>Chordata</taxon>
        <taxon>Tunicata</taxon>
        <taxon>Ascidiacea</taxon>
        <taxon>Phlebobranchia</taxon>
        <taxon>Cionidae</taxon>
        <taxon>Ciona</taxon>
    </lineage>
</organism>
<dbReference type="InterPro" id="IPR015424">
    <property type="entry name" value="PyrdxlP-dep_Trfase"/>
</dbReference>
<reference evidence="1" key="2">
    <citation type="submission" date="2025-08" db="UniProtKB">
        <authorList>
            <consortium name="Ensembl"/>
        </authorList>
    </citation>
    <scope>IDENTIFICATION</scope>
</reference>
<dbReference type="InterPro" id="IPR015422">
    <property type="entry name" value="PyrdxlP-dep_Trfase_small"/>
</dbReference>
<dbReference type="HOGENOM" id="CLU_017584_18_3_1"/>
<dbReference type="AlphaFoldDB" id="H2YBS3"/>
<accession>H2YBS3</accession>
<protein>
    <recommendedName>
        <fullName evidence="3">Aminotransferase class I/classII domain-containing protein</fullName>
    </recommendedName>
</protein>
<dbReference type="Proteomes" id="UP000007875">
    <property type="component" value="Unassembled WGS sequence"/>
</dbReference>
<reference evidence="1" key="3">
    <citation type="submission" date="2025-09" db="UniProtKB">
        <authorList>
            <consortium name="Ensembl"/>
        </authorList>
    </citation>
    <scope>IDENTIFICATION</scope>
</reference>
<evidence type="ECO:0000313" key="2">
    <source>
        <dbReference type="Proteomes" id="UP000007875"/>
    </source>
</evidence>
<dbReference type="PANTHER" id="PTHR42858:SF1">
    <property type="entry name" value="LD15494P"/>
    <property type="match status" value="1"/>
</dbReference>
<evidence type="ECO:0008006" key="3">
    <source>
        <dbReference type="Google" id="ProtNLM"/>
    </source>
</evidence>
<reference evidence="2" key="1">
    <citation type="submission" date="2003-08" db="EMBL/GenBank/DDBJ databases">
        <authorList>
            <person name="Birren B."/>
            <person name="Nusbaum C."/>
            <person name="Abebe A."/>
            <person name="Abouelleil A."/>
            <person name="Adekoya E."/>
            <person name="Ait-zahra M."/>
            <person name="Allen N."/>
            <person name="Allen T."/>
            <person name="An P."/>
            <person name="Anderson M."/>
            <person name="Anderson S."/>
            <person name="Arachchi H."/>
            <person name="Armbruster J."/>
            <person name="Bachantsang P."/>
            <person name="Baldwin J."/>
            <person name="Barry A."/>
            <person name="Bayul T."/>
            <person name="Blitshsteyn B."/>
            <person name="Bloom T."/>
            <person name="Blye J."/>
            <person name="Boguslavskiy L."/>
            <person name="Borowsky M."/>
            <person name="Boukhgalter B."/>
            <person name="Brunache A."/>
            <person name="Butler J."/>
            <person name="Calixte N."/>
            <person name="Calvo S."/>
            <person name="Camarata J."/>
            <person name="Campo K."/>
            <person name="Chang J."/>
            <person name="Cheshatsang Y."/>
            <person name="Citroen M."/>
            <person name="Collymore A."/>
            <person name="Considine T."/>
            <person name="Cook A."/>
            <person name="Cooke P."/>
            <person name="Corum B."/>
            <person name="Cuomo C."/>
            <person name="David R."/>
            <person name="Dawoe T."/>
            <person name="Degray S."/>
            <person name="Dodge S."/>
            <person name="Dooley K."/>
            <person name="Dorje P."/>
            <person name="Dorjee K."/>
            <person name="Dorris L."/>
            <person name="Duffey N."/>
            <person name="Dupes A."/>
            <person name="Elkins T."/>
            <person name="Engels R."/>
            <person name="Erickson J."/>
            <person name="Farina A."/>
            <person name="Faro S."/>
            <person name="Ferreira P."/>
            <person name="Fischer H."/>
            <person name="Fitzgerald M."/>
            <person name="Foley K."/>
            <person name="Gage D."/>
            <person name="Galagan J."/>
            <person name="Gearin G."/>
            <person name="Gnerre S."/>
            <person name="Gnirke A."/>
            <person name="Goyette A."/>
            <person name="Graham J."/>
            <person name="Grandbois E."/>
            <person name="Gyaltsen K."/>
            <person name="Hafez N."/>
            <person name="Hagopian D."/>
            <person name="Hagos B."/>
            <person name="Hall J."/>
            <person name="Hatcher B."/>
            <person name="Heller A."/>
            <person name="Higgins H."/>
            <person name="Honan T."/>
            <person name="Horn A."/>
            <person name="Houde N."/>
            <person name="Hughes L."/>
            <person name="Hulme W."/>
            <person name="Husby E."/>
            <person name="Iliev I."/>
            <person name="Jaffe D."/>
            <person name="Jones C."/>
            <person name="Kamal M."/>
            <person name="Kamat A."/>
            <person name="Kamvysselis M."/>
            <person name="Karlsson E."/>
            <person name="Kells C."/>
            <person name="Kieu A."/>
            <person name="Kisner P."/>
            <person name="Kodira C."/>
            <person name="Kulbokas E."/>
            <person name="Labutti K."/>
            <person name="Lama D."/>
            <person name="Landers T."/>
            <person name="Leger J."/>
            <person name="Levine S."/>
            <person name="Lewis D."/>
            <person name="Lewis T."/>
            <person name="Lindblad-toh K."/>
            <person name="Liu X."/>
            <person name="Lokyitsang T."/>
            <person name="Lokyitsang Y."/>
            <person name="Lucien O."/>
            <person name="Lui A."/>
            <person name="Ma L.J."/>
            <person name="Mabbitt R."/>
            <person name="Macdonald J."/>
            <person name="Maclean C."/>
            <person name="Major J."/>
            <person name="Manning J."/>
            <person name="Marabella R."/>
            <person name="Maru K."/>
            <person name="Matthews C."/>
            <person name="Mauceli E."/>
            <person name="Mccarthy M."/>
            <person name="Mcdonough S."/>
            <person name="Mcghee T."/>
            <person name="Meldrim J."/>
            <person name="Meneus L."/>
            <person name="Mesirov J."/>
            <person name="Mihalev A."/>
            <person name="Mihova T."/>
            <person name="Mikkelsen T."/>
            <person name="Mlenga V."/>
            <person name="Moru K."/>
            <person name="Mozes J."/>
            <person name="Mulrain L."/>
            <person name="Munson G."/>
            <person name="Naylor J."/>
            <person name="Newes C."/>
            <person name="Nguyen C."/>
            <person name="Nguyen N."/>
            <person name="Nguyen T."/>
            <person name="Nicol R."/>
            <person name="Nielsen C."/>
            <person name="Nizzari M."/>
            <person name="Norbu C."/>
            <person name="Norbu N."/>
            <person name="O'donnell P."/>
            <person name="Okoawo O."/>
            <person name="O'leary S."/>
            <person name="Omotosho B."/>
            <person name="O'neill K."/>
            <person name="Osman S."/>
            <person name="Parker S."/>
            <person name="Perrin D."/>
            <person name="Phunkhang P."/>
            <person name="Piqani B."/>
            <person name="Purcell S."/>
            <person name="Rachupka T."/>
            <person name="Ramasamy U."/>
            <person name="Rameau R."/>
            <person name="Ray V."/>
            <person name="Raymond C."/>
            <person name="Retta R."/>
            <person name="Richardson S."/>
            <person name="Rise C."/>
            <person name="Rodriguez J."/>
            <person name="Rogers J."/>
            <person name="Rogov P."/>
            <person name="Rutman M."/>
            <person name="Schupbach R."/>
            <person name="Seaman C."/>
            <person name="Settipalli S."/>
            <person name="Sharpe T."/>
            <person name="Sheridan J."/>
            <person name="Sherpa N."/>
            <person name="Shi J."/>
            <person name="Smirnov S."/>
            <person name="Smith C."/>
            <person name="Sougnez C."/>
            <person name="Spencer B."/>
            <person name="Stalker J."/>
            <person name="Stange-thomann N."/>
            <person name="Stavropoulos S."/>
            <person name="Stetson K."/>
            <person name="Stone C."/>
            <person name="Stone S."/>
            <person name="Stubbs M."/>
            <person name="Talamas J."/>
            <person name="Tchuinga P."/>
            <person name="Tenzing P."/>
            <person name="Tesfaye S."/>
            <person name="Theodore J."/>
            <person name="Thoulutsang Y."/>
            <person name="Topham K."/>
            <person name="Towey S."/>
            <person name="Tsamla T."/>
            <person name="Tsomo N."/>
            <person name="Vallee D."/>
            <person name="Vassiliev H."/>
            <person name="Venkataraman V."/>
            <person name="Vinson J."/>
            <person name="Vo A."/>
            <person name="Wade C."/>
            <person name="Wang S."/>
            <person name="Wangchuk T."/>
            <person name="Wangdi T."/>
            <person name="Whittaker C."/>
            <person name="Wilkinson J."/>
            <person name="Wu Y."/>
            <person name="Wyman D."/>
            <person name="Yadav S."/>
            <person name="Yang S."/>
            <person name="Yang X."/>
            <person name="Yeager S."/>
            <person name="Yee E."/>
            <person name="Young G."/>
            <person name="Zainoun J."/>
            <person name="Zembeck L."/>
            <person name="Zimmer A."/>
            <person name="Zody M."/>
            <person name="Lander E."/>
        </authorList>
    </citation>
    <scope>NUCLEOTIDE SEQUENCE [LARGE SCALE GENOMIC DNA]</scope>
</reference>
<dbReference type="STRING" id="51511.ENSCSAVP00000002771"/>
<keyword evidence="2" id="KW-1185">Reference proteome</keyword>
<dbReference type="GO" id="GO:0047536">
    <property type="term" value="F:2-aminoadipate transaminase activity"/>
    <property type="evidence" value="ECO:0007669"/>
    <property type="project" value="TreeGrafter"/>
</dbReference>
<dbReference type="Gene3D" id="3.90.1150.10">
    <property type="entry name" value="Aspartate Aminotransferase, domain 1"/>
    <property type="match status" value="1"/>
</dbReference>
<dbReference type="SUPFAM" id="SSF53383">
    <property type="entry name" value="PLP-dependent transferases"/>
    <property type="match status" value="1"/>
</dbReference>
<evidence type="ECO:0000313" key="1">
    <source>
        <dbReference type="Ensembl" id="ENSCSAVP00000002771.1"/>
    </source>
</evidence>
<name>H2YBS3_CIOSA</name>
<dbReference type="InParanoid" id="H2YBS3"/>
<dbReference type="Ensembl" id="ENSCSAVT00000002814.1">
    <property type="protein sequence ID" value="ENSCSAVP00000002771.1"/>
    <property type="gene ID" value="ENSCSAVG00000001645.1"/>
</dbReference>
<dbReference type="PANTHER" id="PTHR42858">
    <property type="entry name" value="AMINOTRANSFERASE"/>
    <property type="match status" value="1"/>
</dbReference>